<evidence type="ECO:0000313" key="19">
    <source>
        <dbReference type="EMBL" id="KNC47281.1"/>
    </source>
</evidence>
<keyword evidence="16" id="KW-1133">Transmembrane helix</keyword>
<dbReference type="InterPro" id="IPR032830">
    <property type="entry name" value="XPB/Ssl2_N"/>
</dbReference>
<dbReference type="GeneID" id="25569695"/>
<dbReference type="Pfam" id="PF16203">
    <property type="entry name" value="ERCC3_RAD25_C"/>
    <property type="match status" value="1"/>
</dbReference>
<dbReference type="InterPro" id="IPR050615">
    <property type="entry name" value="ATP-dep_DNA_Helicase"/>
</dbReference>
<dbReference type="Pfam" id="PF04851">
    <property type="entry name" value="ResIII"/>
    <property type="match status" value="1"/>
</dbReference>
<evidence type="ECO:0000256" key="6">
    <source>
        <dbReference type="ARBA" id="ARBA00022806"/>
    </source>
</evidence>
<evidence type="ECO:0000256" key="13">
    <source>
        <dbReference type="ARBA" id="ARBA00034808"/>
    </source>
</evidence>
<evidence type="ECO:0000256" key="9">
    <source>
        <dbReference type="ARBA" id="ARBA00023204"/>
    </source>
</evidence>
<keyword evidence="11" id="KW-0539">Nucleus</keyword>
<keyword evidence="16" id="KW-0472">Membrane</keyword>
<feature type="transmembrane region" description="Helical" evidence="16">
    <location>
        <begin position="489"/>
        <end position="509"/>
    </location>
</feature>
<evidence type="ECO:0000256" key="12">
    <source>
        <dbReference type="ARBA" id="ARBA00034617"/>
    </source>
</evidence>
<dbReference type="GO" id="GO:0005675">
    <property type="term" value="C:transcription factor TFIIH holo complex"/>
    <property type="evidence" value="ECO:0007669"/>
    <property type="project" value="TreeGrafter"/>
</dbReference>
<gene>
    <name evidence="19" type="ORF">AMSG_11780</name>
</gene>
<keyword evidence="3" id="KW-0547">Nucleotide-binding</keyword>
<evidence type="ECO:0000256" key="5">
    <source>
        <dbReference type="ARBA" id="ARBA00022801"/>
    </source>
</evidence>
<dbReference type="Proteomes" id="UP000054408">
    <property type="component" value="Unassembled WGS sequence"/>
</dbReference>
<keyword evidence="4" id="KW-0227">DNA damage</keyword>
<dbReference type="Pfam" id="PF13625">
    <property type="entry name" value="Helicase_C_3"/>
    <property type="match status" value="1"/>
</dbReference>
<feature type="domain" description="Helicase ATP-binding" evidence="17">
    <location>
        <begin position="1482"/>
        <end position="1651"/>
    </location>
</feature>
<dbReference type="GO" id="GO:0006289">
    <property type="term" value="P:nucleotide-excision repair"/>
    <property type="evidence" value="ECO:0007669"/>
    <property type="project" value="InterPro"/>
</dbReference>
<evidence type="ECO:0000256" key="8">
    <source>
        <dbReference type="ARBA" id="ARBA00023125"/>
    </source>
</evidence>
<dbReference type="GO" id="GO:0043138">
    <property type="term" value="F:3'-5' DNA helicase activity"/>
    <property type="evidence" value="ECO:0007669"/>
    <property type="project" value="UniProtKB-EC"/>
</dbReference>
<dbReference type="EC" id="5.6.2.4" evidence="13"/>
<dbReference type="Pfam" id="PF03372">
    <property type="entry name" value="Exo_endo_phos"/>
    <property type="match status" value="1"/>
</dbReference>
<dbReference type="InterPro" id="IPR014001">
    <property type="entry name" value="Helicase_ATP-bd"/>
</dbReference>
<evidence type="ECO:0000256" key="7">
    <source>
        <dbReference type="ARBA" id="ARBA00022840"/>
    </source>
</evidence>
<dbReference type="Gene3D" id="3.40.50.300">
    <property type="entry name" value="P-loop containing nucleotide triphosphate hydrolases"/>
    <property type="match status" value="2"/>
</dbReference>
<feature type="transmembrane region" description="Helical" evidence="16">
    <location>
        <begin position="412"/>
        <end position="435"/>
    </location>
</feature>
<evidence type="ECO:0000256" key="16">
    <source>
        <dbReference type="SAM" id="Phobius"/>
    </source>
</evidence>
<name>A0A0L0D5C4_THETB</name>
<feature type="transmembrane region" description="Helical" evidence="16">
    <location>
        <begin position="98"/>
        <end position="117"/>
    </location>
</feature>
<dbReference type="STRING" id="461836.A0A0L0D5C4"/>
<dbReference type="InterPro" id="IPR006935">
    <property type="entry name" value="Helicase/UvrB_N"/>
</dbReference>
<dbReference type="InterPro" id="IPR027417">
    <property type="entry name" value="P-loop_NTPase"/>
</dbReference>
<dbReference type="EMBL" id="GL349446">
    <property type="protein sequence ID" value="KNC47281.1"/>
    <property type="molecule type" value="Genomic_DNA"/>
</dbReference>
<dbReference type="InterPro" id="IPR032438">
    <property type="entry name" value="ERCC3_RAD25_C"/>
</dbReference>
<feature type="transmembrane region" description="Helical" evidence="16">
    <location>
        <begin position="349"/>
        <end position="368"/>
    </location>
</feature>
<sequence length="1995" mass="217529">MEAFAEATGVQSPSAATVKQLRSFLESQGAELKSRMRKAELVAMATTLVEAGEEAESREEAETGAVVGVEAVTAIKAEAAGEWSAAQIRAAATRTTSVVLAVWAYIVVYSLVVSAITEAPWWAMVAYYAIGMGFLYNMHWLVHQPWAWPIYTAHAYHHEVECPPTAFLAGAEGSWLERVALTSGGLAIIAATVVLLGVPVGVAVGALGLYAWMGALGSYMHGAFHTRDHWLEKHDWFRVLRAMHYIHHVGDRPGYGIDVDVLTQPRMAEACAPLTPDSLVLVSHYAQVPPPDGFLALAPVTRSHIAAAAQVGPLIAYSLSMEIPLPLPGPAGGFPDTQQRMEWAVSRGFGALLVRLSLSVALALTWIISHNMLTSMSVTVEPKQAASFAIGDTLHEITYLWHHYLAAYPETAAAIILGLDALIDILVFSIIVVAVMGPTMRPVFSGYASVVLRQIAQLLCELPAPSSSLWTPSASSPLLFHAYATNVDFFFSMYPAIAVVASVELLRILPRGAAIQTTLTTCGAIVLVAGISILIAILRMDWTLSLFTGVLAGAFAVLVGARPAHCGPPASELLRLKSSLKRTVAGIHARAVARARAAGSNAVFPPTATLAPEPHAVLDPMTAAAEDGAVLASKLAVDADGPRLSIATYNLWNTNPPWEARAKAMAAMLNALAPQVLALQEVRILPDGGNQADALIAMLQPQYSVVYARVLGTPGSADEEGIALATTLDIVSSAEHPLPPMTGNAVRMLLHVRLRLPGSGDDDDDSNLLDVFATHWPVYDYEQCNTALQVAAIARKVWASNGGRIAQIVLGDFNAYFDFDEPMRILTEPSSPFVAALAGDALPSDRPFVDVFDVLHPAHPPRAPPDVGADGKLPERWWGAPEVPVGTTFSNFADHRIQDSSRPDRILARGDGLQPRSVHTFGGEPLAELFAGYPMFPSDHRGSKRTKPLKVKLKMSEPSPMPQIRIKMGGPKSPDASESMDDDSEWDGSDVDTAPRKRKRKNKSKAKAKAKAKTRSQRKKKKKKKKKKKNKSRRRAASSDSGYESSYTPSSGPSSEGCSSYSAVSDSLSLPSVESSEGSRETKKARRRAKARMSAAKLKGEGVSKEPKKPKRKPGKGKRSRKRGAAGDGDYEQAPDQPAVFGVQQAGTGTIIRDCSNLKLKPDSATRPIWITDDGHIFLESFSPLYQIACDFLVAVAEPVCRARLIQEYKLGRFSLYAAISVGLDADKIIKVLDKLSKVTIPQQVINDVRTAVANYGKTKIVLRQSRYYLETTTRDVLEFLLTDPELADTIVVPSRDDEAGGSGGSGEVPADAAVTGATMSYADAIMAMATGKSAAAVAAAAKTTSNSGRSLADRVIQRYVPGASETRAGLDDVLRGTQTHMQREGDGGELAALASGDGREADDDDDGLDVFGAAYADAHERFFVEFIPNQVSKVRMRATKLDFPVLAEYDFRNDDANASLDVHLKPMTSIRPYQEKALRKMFGNGRARSGIIVLPCGAGKTLVGITACTTIKKSCIVMCTSEVAVEQWKRQFQLWCQIDESCIMRFTKDSKDFDEVLATRDYKRPIIVISTYTMIGYAGKRANKSKKVMDYIRAREWGLLVLDEVQVAPADNFSRCCKDLQSHCKLGLTATLVREDDRIKDLNYLIGPKLYEANWLDLQDAGYIARVQCAEVWCQMTPAFYREYLRAEEKRRKLLYVMNPNKFLATEFLIRYHERRGDKILVFSDNLFALEQYSELLQKPLICGATPAAERLQILYQFQHNPALNVVCISKVGDNSIDLPGASVVIQVAAHYGSRRQEAQRLGRILRAKVNTDGGFNAFFYSVVSKDTQEMAYSSKRQQFLVNQGYSFKVISHLPHTTPEPGSMVEVLMRKETQDRLLTNVLHASIEAGETERDYDDADYLNRATGAATRVVSSMDAIGSTGSGLVYSIFNPVARRAKPKRKPKARRGRADLPQGSLFKKFFQPKVRSKEEKEAAAQALREQRLKSKFMPATLM</sequence>
<dbReference type="FunFam" id="3.40.50.300:FF:000077">
    <property type="entry name" value="Probable DNA repair helicase RAD25"/>
    <property type="match status" value="1"/>
</dbReference>
<dbReference type="GO" id="GO:0006367">
    <property type="term" value="P:transcription initiation at RNA polymerase II promoter"/>
    <property type="evidence" value="ECO:0007669"/>
    <property type="project" value="InterPro"/>
</dbReference>
<evidence type="ECO:0000256" key="14">
    <source>
        <dbReference type="ARBA" id="ARBA00048988"/>
    </source>
</evidence>
<comment type="catalytic activity">
    <reaction evidence="12">
        <text>Couples ATP hydrolysis with the unwinding of duplex DNA by translocating in the 3'-5' direction.</text>
        <dbReference type="EC" id="5.6.2.4"/>
    </reaction>
</comment>
<comment type="similarity">
    <text evidence="2">Belongs to the helicase family. RAD25/XPB subfamily.</text>
</comment>
<dbReference type="GO" id="GO:0097550">
    <property type="term" value="C:transcription preinitiation complex"/>
    <property type="evidence" value="ECO:0007669"/>
    <property type="project" value="TreeGrafter"/>
</dbReference>
<protein>
    <recommendedName>
        <fullName evidence="13">DNA 3'-5' helicase</fullName>
        <ecNumber evidence="13">5.6.2.4</ecNumber>
    </recommendedName>
</protein>
<dbReference type="GO" id="GO:0003677">
    <property type="term" value="F:DNA binding"/>
    <property type="evidence" value="ECO:0007669"/>
    <property type="project" value="UniProtKB-KW"/>
</dbReference>
<keyword evidence="7" id="KW-0067">ATP-binding</keyword>
<comment type="catalytic activity">
    <reaction evidence="14">
        <text>ATP + H2O = ADP + phosphate + H(+)</text>
        <dbReference type="Rhea" id="RHEA:13065"/>
        <dbReference type="ChEBI" id="CHEBI:15377"/>
        <dbReference type="ChEBI" id="CHEBI:15378"/>
        <dbReference type="ChEBI" id="CHEBI:30616"/>
        <dbReference type="ChEBI" id="CHEBI:43474"/>
        <dbReference type="ChEBI" id="CHEBI:456216"/>
        <dbReference type="EC" id="5.6.2.4"/>
    </reaction>
</comment>
<dbReference type="FunFam" id="3.40.50.300:FF:000117">
    <property type="entry name" value="Putative DNA repair helicase rad25"/>
    <property type="match status" value="1"/>
</dbReference>
<dbReference type="RefSeq" id="XP_013759769.1">
    <property type="nucleotide sequence ID" value="XM_013904315.1"/>
</dbReference>
<dbReference type="PANTHER" id="PTHR11274:SF0">
    <property type="entry name" value="GENERAL TRANSCRIPTION AND DNA REPAIR FACTOR IIH HELICASE SUBUNIT XPB"/>
    <property type="match status" value="1"/>
</dbReference>
<evidence type="ECO:0000256" key="4">
    <source>
        <dbReference type="ARBA" id="ARBA00022763"/>
    </source>
</evidence>
<proteinExistence type="inferred from homology"/>
<dbReference type="Gene3D" id="3.60.10.10">
    <property type="entry name" value="Endonuclease/exonuclease/phosphatase"/>
    <property type="match status" value="1"/>
</dbReference>
<evidence type="ECO:0000259" key="18">
    <source>
        <dbReference type="PROSITE" id="PS51194"/>
    </source>
</evidence>
<dbReference type="OrthoDB" id="10262986at2759"/>
<dbReference type="SMART" id="SM00490">
    <property type="entry name" value="HELICc"/>
    <property type="match status" value="1"/>
</dbReference>
<dbReference type="eggNOG" id="KOG1123">
    <property type="taxonomic scope" value="Eukaryota"/>
</dbReference>
<keyword evidence="20" id="KW-1185">Reference proteome</keyword>
<evidence type="ECO:0000313" key="20">
    <source>
        <dbReference type="Proteomes" id="UP000054408"/>
    </source>
</evidence>
<feature type="transmembrane region" description="Helical" evidence="16">
    <location>
        <begin position="515"/>
        <end position="537"/>
    </location>
</feature>
<evidence type="ECO:0000256" key="15">
    <source>
        <dbReference type="SAM" id="MobiDB-lite"/>
    </source>
</evidence>
<feature type="compositionally biased region" description="Basic residues" evidence="15">
    <location>
        <begin position="1108"/>
        <end position="1124"/>
    </location>
</feature>
<feature type="compositionally biased region" description="Low complexity" evidence="15">
    <location>
        <begin position="1038"/>
        <end position="1076"/>
    </location>
</feature>
<feature type="compositionally biased region" description="Basic residues" evidence="15">
    <location>
        <begin position="942"/>
        <end position="953"/>
    </location>
</feature>
<dbReference type="GO" id="GO:0000112">
    <property type="term" value="C:nucleotide-excision repair factor 3 complex"/>
    <property type="evidence" value="ECO:0007669"/>
    <property type="project" value="TreeGrafter"/>
</dbReference>
<dbReference type="SUPFAM" id="SSF52540">
    <property type="entry name" value="P-loop containing nucleoside triphosphate hydrolases"/>
    <property type="match status" value="2"/>
</dbReference>
<dbReference type="InterPro" id="IPR036691">
    <property type="entry name" value="Endo/exonu/phosph_ase_sf"/>
</dbReference>
<feature type="compositionally biased region" description="Basic and acidic residues" evidence="15">
    <location>
        <begin position="1098"/>
        <end position="1107"/>
    </location>
</feature>
<evidence type="ECO:0000256" key="1">
    <source>
        <dbReference type="ARBA" id="ARBA00004123"/>
    </source>
</evidence>
<organism evidence="19 20">
    <name type="scientific">Thecamonas trahens ATCC 50062</name>
    <dbReference type="NCBI Taxonomy" id="461836"/>
    <lineage>
        <taxon>Eukaryota</taxon>
        <taxon>Apusozoa</taxon>
        <taxon>Apusomonadida</taxon>
        <taxon>Apusomonadidae</taxon>
        <taxon>Thecamonas</taxon>
    </lineage>
</organism>
<dbReference type="InterPro" id="IPR001161">
    <property type="entry name" value="XPB/Ssl2"/>
</dbReference>
<keyword evidence="6" id="KW-0347">Helicase</keyword>
<dbReference type="SUPFAM" id="SSF56219">
    <property type="entry name" value="DNase I-like"/>
    <property type="match status" value="1"/>
</dbReference>
<feature type="transmembrane region" description="Helical" evidence="16">
    <location>
        <begin position="186"/>
        <end position="212"/>
    </location>
</feature>
<keyword evidence="9" id="KW-0234">DNA repair</keyword>
<dbReference type="CDD" id="cd18029">
    <property type="entry name" value="DEXHc_XPB"/>
    <property type="match status" value="1"/>
</dbReference>
<comment type="subcellular location">
    <subcellularLocation>
        <location evidence="1">Nucleus</location>
    </subcellularLocation>
</comment>
<keyword evidence="10" id="KW-0413">Isomerase</keyword>
<dbReference type="PROSITE" id="PS51192">
    <property type="entry name" value="HELICASE_ATP_BIND_1"/>
    <property type="match status" value="1"/>
</dbReference>
<dbReference type="CDD" id="cd18789">
    <property type="entry name" value="SF2_C_XPB"/>
    <property type="match status" value="1"/>
</dbReference>
<keyword evidence="16" id="KW-0812">Transmembrane</keyword>
<evidence type="ECO:0000256" key="3">
    <source>
        <dbReference type="ARBA" id="ARBA00022741"/>
    </source>
</evidence>
<feature type="transmembrane region" description="Helical" evidence="16">
    <location>
        <begin position="124"/>
        <end position="142"/>
    </location>
</feature>
<evidence type="ECO:0000259" key="17">
    <source>
        <dbReference type="PROSITE" id="PS51192"/>
    </source>
</evidence>
<dbReference type="GO" id="GO:0005524">
    <property type="term" value="F:ATP binding"/>
    <property type="evidence" value="ECO:0007669"/>
    <property type="project" value="UniProtKB-KW"/>
</dbReference>
<dbReference type="SMART" id="SM00487">
    <property type="entry name" value="DEXDc"/>
    <property type="match status" value="1"/>
</dbReference>
<evidence type="ECO:0000256" key="10">
    <source>
        <dbReference type="ARBA" id="ARBA00023235"/>
    </source>
</evidence>
<dbReference type="InterPro" id="IPR001650">
    <property type="entry name" value="Helicase_C-like"/>
</dbReference>
<feature type="compositionally biased region" description="Basic residues" evidence="15">
    <location>
        <begin position="996"/>
        <end position="1036"/>
    </location>
</feature>
<dbReference type="InterPro" id="IPR005135">
    <property type="entry name" value="Endo/exonuclease/phosphatase"/>
</dbReference>
<evidence type="ECO:0000256" key="11">
    <source>
        <dbReference type="ARBA" id="ARBA00023242"/>
    </source>
</evidence>
<dbReference type="NCBIfam" id="TIGR00603">
    <property type="entry name" value="rad25"/>
    <property type="match status" value="1"/>
</dbReference>
<dbReference type="GO" id="GO:0016787">
    <property type="term" value="F:hydrolase activity"/>
    <property type="evidence" value="ECO:0007669"/>
    <property type="project" value="UniProtKB-KW"/>
</dbReference>
<reference evidence="19 20" key="1">
    <citation type="submission" date="2010-05" db="EMBL/GenBank/DDBJ databases">
        <title>The Genome Sequence of Thecamonas trahens ATCC 50062.</title>
        <authorList>
            <consortium name="The Broad Institute Genome Sequencing Platform"/>
            <person name="Russ C."/>
            <person name="Cuomo C."/>
            <person name="Shea T."/>
            <person name="Young S.K."/>
            <person name="Zeng Q."/>
            <person name="Koehrsen M."/>
            <person name="Haas B."/>
            <person name="Borodovsky M."/>
            <person name="Guigo R."/>
            <person name="Alvarado L."/>
            <person name="Berlin A."/>
            <person name="Bochicchio J."/>
            <person name="Borenstein D."/>
            <person name="Chapman S."/>
            <person name="Chen Z."/>
            <person name="Freedman E."/>
            <person name="Gellesch M."/>
            <person name="Goldberg J."/>
            <person name="Griggs A."/>
            <person name="Gujja S."/>
            <person name="Heilman E."/>
            <person name="Heiman D."/>
            <person name="Hepburn T."/>
            <person name="Howarth C."/>
            <person name="Jen D."/>
            <person name="Larson L."/>
            <person name="Mehta T."/>
            <person name="Park D."/>
            <person name="Pearson M."/>
            <person name="Roberts A."/>
            <person name="Saif S."/>
            <person name="Shenoy N."/>
            <person name="Sisk P."/>
            <person name="Stolte C."/>
            <person name="Sykes S."/>
            <person name="Thomson T."/>
            <person name="Walk T."/>
            <person name="White J."/>
            <person name="Yandava C."/>
            <person name="Burger G."/>
            <person name="Gray M.W."/>
            <person name="Holland P.W.H."/>
            <person name="King N."/>
            <person name="Lang F.B.F."/>
            <person name="Roger A.J."/>
            <person name="Ruiz-Trillo I."/>
            <person name="Lander E."/>
            <person name="Nusbaum C."/>
        </authorList>
    </citation>
    <scope>NUCLEOTIDE SEQUENCE [LARGE SCALE GENOMIC DNA]</scope>
    <source>
        <strain evidence="19 20">ATCC 50062</strain>
    </source>
</reference>
<dbReference type="PROSITE" id="PS51194">
    <property type="entry name" value="HELICASE_CTER"/>
    <property type="match status" value="1"/>
</dbReference>
<keyword evidence="8" id="KW-0238">DNA-binding</keyword>
<feature type="domain" description="Helicase C-terminal" evidence="18">
    <location>
        <begin position="1705"/>
        <end position="1863"/>
    </location>
</feature>
<accession>A0A0L0D5C4</accession>
<feature type="region of interest" description="Disordered" evidence="15">
    <location>
        <begin position="936"/>
        <end position="1137"/>
    </location>
</feature>
<dbReference type="PANTHER" id="PTHR11274">
    <property type="entry name" value="RAD25/XP-B DNA REPAIR HELICASE"/>
    <property type="match status" value="1"/>
</dbReference>
<feature type="compositionally biased region" description="Acidic residues" evidence="15">
    <location>
        <begin position="978"/>
        <end position="990"/>
    </location>
</feature>
<evidence type="ECO:0000256" key="2">
    <source>
        <dbReference type="ARBA" id="ARBA00006637"/>
    </source>
</evidence>
<feature type="transmembrane region" description="Helical" evidence="16">
    <location>
        <begin position="544"/>
        <end position="561"/>
    </location>
</feature>
<keyword evidence="5" id="KW-0378">Hydrolase</keyword>